<proteinExistence type="predicted"/>
<reference evidence="1 3" key="1">
    <citation type="submission" date="2019-09" db="EMBL/GenBank/DDBJ databases">
        <title>Draft genome information of white flower Hibiscus syriacus.</title>
        <authorList>
            <person name="Kim Y.-M."/>
        </authorList>
    </citation>
    <scope>NUCLEOTIDE SEQUENCE [LARGE SCALE GENOMIC DNA]</scope>
    <source>
        <strain evidence="3">cv. Baekdansim</strain>
        <strain evidence="1">YM2019G1</strain>
        <tissue evidence="1">Leaf</tissue>
    </source>
</reference>
<evidence type="ECO:0000313" key="1">
    <source>
        <dbReference type="EMBL" id="KAE8701606.1"/>
    </source>
</evidence>
<dbReference type="SUPFAM" id="SSF53474">
    <property type="entry name" value="alpha/beta-Hydrolases"/>
    <property type="match status" value="1"/>
</dbReference>
<dbReference type="EMBL" id="VEPZ02001021">
    <property type="protein sequence ID" value="KAE8701606.1"/>
    <property type="molecule type" value="Genomic_DNA"/>
</dbReference>
<dbReference type="PANTHER" id="PTHR12277">
    <property type="entry name" value="ALPHA/BETA HYDROLASE DOMAIN-CONTAINING PROTEIN"/>
    <property type="match status" value="1"/>
</dbReference>
<dbReference type="EMBL" id="VEPZ02000356">
    <property type="protein sequence ID" value="KAE8726503.1"/>
    <property type="molecule type" value="Genomic_DNA"/>
</dbReference>
<dbReference type="Gene3D" id="3.40.50.1820">
    <property type="entry name" value="alpha/beta hydrolase"/>
    <property type="match status" value="1"/>
</dbReference>
<organism evidence="1 3">
    <name type="scientific">Hibiscus syriacus</name>
    <name type="common">Rose of Sharon</name>
    <dbReference type="NCBI Taxonomy" id="106335"/>
    <lineage>
        <taxon>Eukaryota</taxon>
        <taxon>Viridiplantae</taxon>
        <taxon>Streptophyta</taxon>
        <taxon>Embryophyta</taxon>
        <taxon>Tracheophyta</taxon>
        <taxon>Spermatophyta</taxon>
        <taxon>Magnoliopsida</taxon>
        <taxon>eudicotyledons</taxon>
        <taxon>Gunneridae</taxon>
        <taxon>Pentapetalae</taxon>
        <taxon>rosids</taxon>
        <taxon>malvids</taxon>
        <taxon>Malvales</taxon>
        <taxon>Malvaceae</taxon>
        <taxon>Malvoideae</taxon>
        <taxon>Hibiscus</taxon>
    </lineage>
</organism>
<accession>A0A6A3AC83</accession>
<protein>
    <submittedName>
        <fullName evidence="1">Two-component response regulator ARR12-like isoform 1</fullName>
    </submittedName>
</protein>
<keyword evidence="3" id="KW-1185">Reference proteome</keyword>
<comment type="caution">
    <text evidence="1">The sequence shown here is derived from an EMBL/GenBank/DDBJ whole genome shotgun (WGS) entry which is preliminary data.</text>
</comment>
<evidence type="ECO:0000313" key="2">
    <source>
        <dbReference type="EMBL" id="KAE8726503.1"/>
    </source>
</evidence>
<evidence type="ECO:0000313" key="3">
    <source>
        <dbReference type="Proteomes" id="UP000436088"/>
    </source>
</evidence>
<dbReference type="InterPro" id="IPR029058">
    <property type="entry name" value="AB_hydrolase_fold"/>
</dbReference>
<dbReference type="AlphaFoldDB" id="A0A6A3AC83"/>
<sequence>MGNVKSNVAARFAFFPPDPPTYEFIKNEDGRLVLQGVPADKNMDVHLLDTKGGNKIVATFRKHLAARLTLLYSHGNAADLGQMHELFNELRSHLRPSEVNTYHDVEAVYNYLKNEYGEEDLIVYGQSVGSGTDSPFSLSFKETRWRRSSQRHPFRPSGLISGQDDVLLRYLQGKFHRNTSLCHFVFDWNLKGLSDRYLQNIDKIRHVNCPVLVIHGTEDDIVDFSHGKRLRELANEKYDPLWVEGGGHCNLEMFPEYIRHLRKFIKAMEELSITKPAKELTSTPKHCRD</sequence>
<dbReference type="PANTHER" id="PTHR12277:SF167">
    <property type="entry name" value="ALPHA_BETA-HYDROLASES SUPERFAMILY PROTEIN"/>
    <property type="match status" value="1"/>
</dbReference>
<name>A0A6A3AC83_HIBSY</name>
<gene>
    <name evidence="2" type="ORF">F3Y22_tig00006715pilonHSYRG00003</name>
    <name evidence="1" type="ORF">F3Y22_tig00110540pilonHSYRG00075</name>
</gene>
<dbReference type="Proteomes" id="UP000436088">
    <property type="component" value="Unassembled WGS sequence"/>
</dbReference>